<gene>
    <name evidence="1" type="ORF">CARN5_1641</name>
</gene>
<accession>E6QCD3</accession>
<sequence length="119" mass="13963">MVAIMTSSSRQLRTTLALLAVKKSQWPFERLARELGVDVSLVKFCWRTLLENAWRLYPYRARSKAQHWQPDPADKAMIALAAYRARPDQAREIAQQYGVSQQDVEHWRHILVLRADRLF</sequence>
<protein>
    <submittedName>
        <fullName evidence="1">Uncharacterized protein</fullName>
    </submittedName>
</protein>
<organism evidence="1">
    <name type="scientific">mine drainage metagenome</name>
    <dbReference type="NCBI Taxonomy" id="410659"/>
    <lineage>
        <taxon>unclassified sequences</taxon>
        <taxon>metagenomes</taxon>
        <taxon>ecological metagenomes</taxon>
    </lineage>
</organism>
<name>E6QCD3_9ZZZZ</name>
<evidence type="ECO:0000313" key="1">
    <source>
        <dbReference type="EMBL" id="CBI04859.1"/>
    </source>
</evidence>
<comment type="caution">
    <text evidence="1">The sequence shown here is derived from an EMBL/GenBank/DDBJ whole genome shotgun (WGS) entry which is preliminary data.</text>
</comment>
<dbReference type="EMBL" id="CABP01000087">
    <property type="protein sequence ID" value="CBI04859.1"/>
    <property type="molecule type" value="Genomic_DNA"/>
</dbReference>
<reference evidence="1" key="1">
    <citation type="submission" date="2009-10" db="EMBL/GenBank/DDBJ databases">
        <title>Diversity of trophic interactions inside an arsenic-rich microbial ecosystem.</title>
        <authorList>
            <person name="Bertin P.N."/>
            <person name="Heinrich-Salmeron A."/>
            <person name="Pelletier E."/>
            <person name="Goulhen-Chollet F."/>
            <person name="Arsene-Ploetze F."/>
            <person name="Gallien S."/>
            <person name="Calteau A."/>
            <person name="Vallenet D."/>
            <person name="Casiot C."/>
            <person name="Chane-Woon-Ming B."/>
            <person name="Giloteaux L."/>
            <person name="Barakat M."/>
            <person name="Bonnefoy V."/>
            <person name="Bruneel O."/>
            <person name="Chandler M."/>
            <person name="Cleiss J."/>
            <person name="Duran R."/>
            <person name="Elbaz-Poulichet F."/>
            <person name="Fonknechten N."/>
            <person name="Lauga B."/>
            <person name="Mornico D."/>
            <person name="Ortet P."/>
            <person name="Schaeffer C."/>
            <person name="Siguier P."/>
            <person name="Alexander Thil Smith A."/>
            <person name="Van Dorsselaer A."/>
            <person name="Weissenbach J."/>
            <person name="Medigue C."/>
            <person name="Le Paslier D."/>
        </authorList>
    </citation>
    <scope>NUCLEOTIDE SEQUENCE</scope>
</reference>
<proteinExistence type="predicted"/>
<dbReference type="AlphaFoldDB" id="E6QCD3"/>